<protein>
    <recommendedName>
        <fullName evidence="4">RNA polymerase Rpo13 subunit HTH domain-containing protein</fullName>
    </recommendedName>
</protein>
<dbReference type="GeneID" id="30679868"/>
<dbReference type="KEGG" id="iis:EYM_02340"/>
<evidence type="ECO:0000313" key="2">
    <source>
        <dbReference type="EMBL" id="ALU12314.1"/>
    </source>
</evidence>
<dbReference type="Proteomes" id="UP000060778">
    <property type="component" value="Chromosome"/>
</dbReference>
<feature type="region of interest" description="Disordered" evidence="1">
    <location>
        <begin position="1"/>
        <end position="22"/>
    </location>
</feature>
<dbReference type="AlphaFoldDB" id="A0A0U3DXT9"/>
<accession>A0A0U3DXT9</accession>
<keyword evidence="3" id="KW-1185">Reference proteome</keyword>
<name>A0A0U3DXT9_9CREN</name>
<dbReference type="EMBL" id="CP006867">
    <property type="protein sequence ID" value="ALU12314.1"/>
    <property type="molecule type" value="Genomic_DNA"/>
</dbReference>
<reference evidence="2 3" key="1">
    <citation type="submission" date="2013-11" db="EMBL/GenBank/DDBJ databases">
        <title>Comparative genomics of Ignicoccus.</title>
        <authorList>
            <person name="Podar M."/>
        </authorList>
    </citation>
    <scope>NUCLEOTIDE SEQUENCE [LARGE SCALE GENOMIC DNA]</scope>
    <source>
        <strain evidence="2 3">DSM 13165</strain>
    </source>
</reference>
<evidence type="ECO:0000313" key="3">
    <source>
        <dbReference type="Proteomes" id="UP000060778"/>
    </source>
</evidence>
<evidence type="ECO:0000256" key="1">
    <source>
        <dbReference type="SAM" id="MobiDB-lite"/>
    </source>
</evidence>
<evidence type="ECO:0008006" key="4">
    <source>
        <dbReference type="Google" id="ProtNLM"/>
    </source>
</evidence>
<proteinExistence type="predicted"/>
<dbReference type="RefSeq" id="WP_075049487.1">
    <property type="nucleotide sequence ID" value="NZ_CP006867.1"/>
</dbReference>
<gene>
    <name evidence="2" type="ORF">EYM_02340</name>
</gene>
<organism evidence="2 3">
    <name type="scientific">Ignicoccus islandicus DSM 13165</name>
    <dbReference type="NCBI Taxonomy" id="940295"/>
    <lineage>
        <taxon>Archaea</taxon>
        <taxon>Thermoproteota</taxon>
        <taxon>Thermoprotei</taxon>
        <taxon>Desulfurococcales</taxon>
        <taxon>Desulfurococcaceae</taxon>
        <taxon>Ignicoccus</taxon>
    </lineage>
</organism>
<feature type="compositionally biased region" description="Acidic residues" evidence="1">
    <location>
        <begin position="1"/>
        <end position="17"/>
    </location>
</feature>
<sequence length="78" mass="9119">MSEEDFMEEFSEEESVESEATSSVQIKQIKTTLLVTDLWEEALEGKISIKELKELKEKFQSELVERGKGRRRRRKSAP</sequence>